<keyword evidence="2" id="KW-0169">Cobalamin biosynthesis</keyword>
<dbReference type="SUPFAM" id="SSF53790">
    <property type="entry name" value="Tetrapyrrole methylase"/>
    <property type="match status" value="1"/>
</dbReference>
<dbReference type="InterPro" id="IPR006363">
    <property type="entry name" value="Cbl_synth_CobJ/CibH_dom"/>
</dbReference>
<feature type="domain" description="CobE/GbiG C-terminal" evidence="7">
    <location>
        <begin position="198"/>
        <end position="312"/>
    </location>
</feature>
<dbReference type="SUPFAM" id="SSF159664">
    <property type="entry name" value="CobE/GbiG C-terminal domain-like"/>
    <property type="match status" value="1"/>
</dbReference>
<evidence type="ECO:0000259" key="6">
    <source>
        <dbReference type="Pfam" id="PF00590"/>
    </source>
</evidence>
<gene>
    <name evidence="9" type="primary">cobJ</name>
    <name evidence="9" type="ORF">AB6A68_02140</name>
</gene>
<dbReference type="CDD" id="cd11646">
    <property type="entry name" value="Precorrin_3B_C17_MT"/>
    <property type="match status" value="1"/>
</dbReference>
<keyword evidence="4 9" id="KW-0808">Transferase</keyword>
<dbReference type="Proteomes" id="UP001560267">
    <property type="component" value="Unassembled WGS sequence"/>
</dbReference>
<keyword evidence="5" id="KW-0949">S-adenosyl-L-methionine</keyword>
<dbReference type="InterPro" id="IPR014777">
    <property type="entry name" value="4pyrrole_Mease_sub1"/>
</dbReference>
<dbReference type="Gene3D" id="3.30.950.10">
    <property type="entry name" value="Methyltransferase, Cobalt-precorrin-4 Transmethylase, Domain 2"/>
    <property type="match status" value="1"/>
</dbReference>
<dbReference type="NCBIfam" id="TIGR01466">
    <property type="entry name" value="cobJ_cbiH"/>
    <property type="match status" value="1"/>
</dbReference>
<dbReference type="InterPro" id="IPR038029">
    <property type="entry name" value="GbiG_N_sf"/>
</dbReference>
<dbReference type="InterPro" id="IPR014776">
    <property type="entry name" value="4pyrrole_Mease_sub2"/>
</dbReference>
<evidence type="ECO:0000313" key="10">
    <source>
        <dbReference type="Proteomes" id="UP001560267"/>
    </source>
</evidence>
<dbReference type="Pfam" id="PF11760">
    <property type="entry name" value="CbiG_N"/>
    <property type="match status" value="1"/>
</dbReference>
<dbReference type="Gene3D" id="3.30.420.180">
    <property type="entry name" value="CobE/GbiG C-terminal domain"/>
    <property type="match status" value="1"/>
</dbReference>
<dbReference type="RefSeq" id="WP_298405212.1">
    <property type="nucleotide sequence ID" value="NZ_JBFSHR010000004.1"/>
</dbReference>
<organism evidence="9 10">
    <name type="scientific">Ferrimicrobium acidiphilum</name>
    <dbReference type="NCBI Taxonomy" id="121039"/>
    <lineage>
        <taxon>Bacteria</taxon>
        <taxon>Bacillati</taxon>
        <taxon>Actinomycetota</taxon>
        <taxon>Acidimicrobiia</taxon>
        <taxon>Acidimicrobiales</taxon>
        <taxon>Acidimicrobiaceae</taxon>
        <taxon>Ferrimicrobium</taxon>
    </lineage>
</organism>
<sequence length="560" mass="59674">MTTSQPRDSDGVVIALARAPHGLGGYLGFRSTSFAKFDDLIEALTEYPAVIVVAAYPIVVRALAKTLTSKYDDPTVIAIDEGGSFVTVLAGAHHGGEQLAVRIANFLGATPILTTASRVSDRIALDQAPLIKLDRVKAELQARLNHGVGLTIVNPTMLALPQSVLALEHQGPDPVKLVISDRVCDQELGDARGVLPTLTVGVGCSSDASCDEVRELIATTLEETGLDPAAVDRVATIERRVHHRALSDLHQEIVGFTPEQLDTVPIPTPSEVVHHSVGTRSVAEAAALLASGDKAELVVAKVKSQKVTVAVARRNRLRGSLTVVGIGPGSLDLLTLRALGALRSAQYLVGFKRYLELLEPVIERGQVVKPYAIGQETERVLESISLASDGNRVALVTSGDPAVYAMAQLVIERLPTNLDVRIVPGVTAAYAASAATGAIVGHDHVMISLSDLLTPWSAIEARVEAAAQADFVIALYNPRSKQRTWQLEKALAIIGQYRRSTTPVLIASRVERPGASTSITTLEEFDIEVVDMETIVIVGASTTAFNQGYLYTPRGYQGAR</sequence>
<proteinExistence type="predicted"/>
<evidence type="ECO:0000256" key="2">
    <source>
        <dbReference type="ARBA" id="ARBA00022573"/>
    </source>
</evidence>
<dbReference type="Pfam" id="PF00590">
    <property type="entry name" value="TP_methylase"/>
    <property type="match status" value="1"/>
</dbReference>
<accession>A0ABV3Y2A3</accession>
<dbReference type="GO" id="GO:0032259">
    <property type="term" value="P:methylation"/>
    <property type="evidence" value="ECO:0007669"/>
    <property type="project" value="UniProtKB-KW"/>
</dbReference>
<dbReference type="InterPro" id="IPR036518">
    <property type="entry name" value="CobE/GbiG_C_sf"/>
</dbReference>
<evidence type="ECO:0000256" key="5">
    <source>
        <dbReference type="ARBA" id="ARBA00022691"/>
    </source>
</evidence>
<dbReference type="SUPFAM" id="SSF159672">
    <property type="entry name" value="CbiG N-terminal domain-like"/>
    <property type="match status" value="1"/>
</dbReference>
<keyword evidence="10" id="KW-1185">Reference proteome</keyword>
<evidence type="ECO:0000259" key="7">
    <source>
        <dbReference type="Pfam" id="PF01890"/>
    </source>
</evidence>
<name>A0ABV3Y2A3_9ACTN</name>
<keyword evidence="3 9" id="KW-0489">Methyltransferase</keyword>
<comment type="caution">
    <text evidence="9">The sequence shown here is derived from an EMBL/GenBank/DDBJ whole genome shotgun (WGS) entry which is preliminary data.</text>
</comment>
<dbReference type="Gene3D" id="3.40.1010.10">
    <property type="entry name" value="Cobalt-precorrin-4 Transmethylase, Domain 1"/>
    <property type="match status" value="1"/>
</dbReference>
<evidence type="ECO:0000313" key="9">
    <source>
        <dbReference type="EMBL" id="MEX6428638.1"/>
    </source>
</evidence>
<feature type="domain" description="Tetrapyrrole methylase" evidence="6">
    <location>
        <begin position="321"/>
        <end position="525"/>
    </location>
</feature>
<reference evidence="9 10" key="1">
    <citation type="submission" date="2024-07" db="EMBL/GenBank/DDBJ databases">
        <title>Draft Genome Sequence of Ferrimicrobium acidiphilum Strain YE2023, Isolated from a Pulp of Bioleach Reactor.</title>
        <authorList>
            <person name="Elkina Y.A."/>
            <person name="Bulaeva A.G."/>
            <person name="Beletsky A.V."/>
            <person name="Mardanov A.V."/>
        </authorList>
    </citation>
    <scope>NUCLEOTIDE SEQUENCE [LARGE SCALE GENOMIC DNA]</scope>
    <source>
        <strain evidence="9 10">YE2023</strain>
    </source>
</reference>
<feature type="domain" description="Cobalamin synthesis G N-terminal" evidence="8">
    <location>
        <begin position="42"/>
        <end position="117"/>
    </location>
</feature>
<dbReference type="InterPro" id="IPR000878">
    <property type="entry name" value="4pyrrol_Mease"/>
</dbReference>
<evidence type="ECO:0000259" key="8">
    <source>
        <dbReference type="Pfam" id="PF11760"/>
    </source>
</evidence>
<dbReference type="PANTHER" id="PTHR47036:SF1">
    <property type="entry name" value="COBALT-FACTOR III C(17)-METHYLTRANSFERASE-RELATED"/>
    <property type="match status" value="1"/>
</dbReference>
<dbReference type="Pfam" id="PF01890">
    <property type="entry name" value="CbiG_C"/>
    <property type="match status" value="1"/>
</dbReference>
<evidence type="ECO:0000256" key="1">
    <source>
        <dbReference type="ARBA" id="ARBA00004953"/>
    </source>
</evidence>
<protein>
    <submittedName>
        <fullName evidence="9">Precorrin-3B C(17)-methyltransferase</fullName>
        <ecNumber evidence="9">2.1.1.131</ecNumber>
    </submittedName>
</protein>
<dbReference type="EC" id="2.1.1.131" evidence="9"/>
<dbReference type="EMBL" id="JBFSHR010000004">
    <property type="protein sequence ID" value="MEX6428638.1"/>
    <property type="molecule type" value="Genomic_DNA"/>
</dbReference>
<dbReference type="InterPro" id="IPR021744">
    <property type="entry name" value="CbiG_N"/>
</dbReference>
<comment type="pathway">
    <text evidence="1">Cofactor biosynthesis; adenosylcobalamin biosynthesis.</text>
</comment>
<evidence type="ECO:0000256" key="3">
    <source>
        <dbReference type="ARBA" id="ARBA00022603"/>
    </source>
</evidence>
<dbReference type="InterPro" id="IPR035996">
    <property type="entry name" value="4pyrrol_Methylase_sf"/>
</dbReference>
<dbReference type="GO" id="GO:0030789">
    <property type="term" value="F:precorrin-3B C17-methyltransferase activity"/>
    <property type="evidence" value="ECO:0007669"/>
    <property type="project" value="UniProtKB-EC"/>
</dbReference>
<dbReference type="InterPro" id="IPR051810">
    <property type="entry name" value="Precorrin_MeTrfase"/>
</dbReference>
<dbReference type="PANTHER" id="PTHR47036">
    <property type="entry name" value="COBALT-FACTOR III C(17)-METHYLTRANSFERASE-RELATED"/>
    <property type="match status" value="1"/>
</dbReference>
<dbReference type="InterPro" id="IPR002750">
    <property type="entry name" value="CobE/GbiG_C"/>
</dbReference>
<dbReference type="Gene3D" id="3.40.50.11220">
    <property type="match status" value="1"/>
</dbReference>
<evidence type="ECO:0000256" key="4">
    <source>
        <dbReference type="ARBA" id="ARBA00022679"/>
    </source>
</evidence>